<feature type="region of interest" description="Disordered" evidence="1">
    <location>
        <begin position="140"/>
        <end position="229"/>
    </location>
</feature>
<feature type="compositionally biased region" description="Pro residues" evidence="1">
    <location>
        <begin position="257"/>
        <end position="267"/>
    </location>
</feature>
<feature type="region of interest" description="Disordered" evidence="1">
    <location>
        <begin position="52"/>
        <end position="122"/>
    </location>
</feature>
<sequence length="410" mass="44615">MAGSEVEKSSYALGDSQAVERSNYSPFGPSLLKGASNFSLLIPCPLKDDSNSFSFGPSPSKDNSNSSLFGPSQFKQDFSSFSFSPSPFKGDSDPSPFDPCQFKQDSNSFPFGPSPFKGDSNSSSFGLSLFKQDSNYSSFGLSPSKGDSNSSPFGPNQLKHDSNSSAFGSPLNEDSNSSPPLKGNPNSSPFSPSSFKADSDYSPFGSNSLKEKENSNSSPYSPSPFTFGRPVKEDAKFPTFGCGLIIPGPNPYSKKTPTPPTTKPSTPPTFHFSPQSLKCFSNIPQLPEKMRSRPKQKLHVDQNRGRNKKKMFESTALTMDEPRPSPFPEVVTAIPALVLPFPGILPSSMNHNYFNFQTAPSSRIESYPASLAPFGYSTGHPGYILAMPLQLCYMPPTYHTHKWSSVIYHY</sequence>
<comment type="caution">
    <text evidence="2">The sequence shown here is derived from an EMBL/GenBank/DDBJ whole genome shotgun (WGS) entry which is preliminary data.</text>
</comment>
<keyword evidence="3" id="KW-1185">Reference proteome</keyword>
<gene>
    <name evidence="2" type="ORF">TIFTF001_046796</name>
</gene>
<feature type="compositionally biased region" description="Polar residues" evidence="1">
    <location>
        <begin position="140"/>
        <end position="154"/>
    </location>
</feature>
<name>A0AA88A549_FICCA</name>
<reference evidence="2" key="1">
    <citation type="submission" date="2023-07" db="EMBL/GenBank/DDBJ databases">
        <title>draft genome sequence of fig (Ficus carica).</title>
        <authorList>
            <person name="Takahashi T."/>
            <person name="Nishimura K."/>
        </authorList>
    </citation>
    <scope>NUCLEOTIDE SEQUENCE</scope>
</reference>
<accession>A0AA88A549</accession>
<dbReference type="Proteomes" id="UP001187192">
    <property type="component" value="Unassembled WGS sequence"/>
</dbReference>
<feature type="compositionally biased region" description="Low complexity" evidence="1">
    <location>
        <begin position="71"/>
        <end position="99"/>
    </location>
</feature>
<proteinExistence type="predicted"/>
<feature type="compositionally biased region" description="Low complexity" evidence="1">
    <location>
        <begin position="215"/>
        <end position="224"/>
    </location>
</feature>
<organism evidence="2 3">
    <name type="scientific">Ficus carica</name>
    <name type="common">Common fig</name>
    <dbReference type="NCBI Taxonomy" id="3494"/>
    <lineage>
        <taxon>Eukaryota</taxon>
        <taxon>Viridiplantae</taxon>
        <taxon>Streptophyta</taxon>
        <taxon>Embryophyta</taxon>
        <taxon>Tracheophyta</taxon>
        <taxon>Spermatophyta</taxon>
        <taxon>Magnoliopsida</taxon>
        <taxon>eudicotyledons</taxon>
        <taxon>Gunneridae</taxon>
        <taxon>Pentapetalae</taxon>
        <taxon>rosids</taxon>
        <taxon>fabids</taxon>
        <taxon>Rosales</taxon>
        <taxon>Moraceae</taxon>
        <taxon>Ficeae</taxon>
        <taxon>Ficus</taxon>
    </lineage>
</organism>
<feature type="region of interest" description="Disordered" evidence="1">
    <location>
        <begin position="248"/>
        <end position="275"/>
    </location>
</feature>
<feature type="compositionally biased region" description="Polar residues" evidence="1">
    <location>
        <begin position="163"/>
        <end position="179"/>
    </location>
</feature>
<evidence type="ECO:0000313" key="3">
    <source>
        <dbReference type="Proteomes" id="UP001187192"/>
    </source>
</evidence>
<feature type="compositionally biased region" description="Low complexity" evidence="1">
    <location>
        <begin position="184"/>
        <end position="195"/>
    </location>
</feature>
<feature type="compositionally biased region" description="Polar residues" evidence="1">
    <location>
        <begin position="52"/>
        <end position="70"/>
    </location>
</feature>
<evidence type="ECO:0000256" key="1">
    <source>
        <dbReference type="SAM" id="MobiDB-lite"/>
    </source>
</evidence>
<protein>
    <submittedName>
        <fullName evidence="2">Uncharacterized protein</fullName>
    </submittedName>
</protein>
<dbReference type="EMBL" id="BTGU01004954">
    <property type="protein sequence ID" value="GMN34311.1"/>
    <property type="molecule type" value="Genomic_DNA"/>
</dbReference>
<evidence type="ECO:0000313" key="2">
    <source>
        <dbReference type="EMBL" id="GMN34311.1"/>
    </source>
</evidence>
<dbReference type="AlphaFoldDB" id="A0AA88A549"/>